<proteinExistence type="predicted"/>
<protein>
    <submittedName>
        <fullName evidence="1">Uncharacterized protein</fullName>
    </submittedName>
</protein>
<dbReference type="EMBL" id="JRHA01000004">
    <property type="protein sequence ID" value="PQK14188.1"/>
    <property type="molecule type" value="Genomic_DNA"/>
</dbReference>
<evidence type="ECO:0000313" key="2">
    <source>
        <dbReference type="Proteomes" id="UP000237441"/>
    </source>
</evidence>
<name>A0A2S7YDE7_BEABA</name>
<organism evidence="1 2">
    <name type="scientific">Beauveria bassiana</name>
    <name type="common">White muscardine disease fungus</name>
    <name type="synonym">Tritirachium shiotae</name>
    <dbReference type="NCBI Taxonomy" id="176275"/>
    <lineage>
        <taxon>Eukaryota</taxon>
        <taxon>Fungi</taxon>
        <taxon>Dikarya</taxon>
        <taxon>Ascomycota</taxon>
        <taxon>Pezizomycotina</taxon>
        <taxon>Sordariomycetes</taxon>
        <taxon>Hypocreomycetidae</taxon>
        <taxon>Hypocreales</taxon>
        <taxon>Cordycipitaceae</taxon>
        <taxon>Beauveria</taxon>
    </lineage>
</organism>
<gene>
    <name evidence="1" type="ORF">BB8028_0004g11180</name>
</gene>
<accession>A0A2S7YDE7</accession>
<comment type="caution">
    <text evidence="1">The sequence shown here is derived from an EMBL/GenBank/DDBJ whole genome shotgun (WGS) entry which is preliminary data.</text>
</comment>
<evidence type="ECO:0000313" key="1">
    <source>
        <dbReference type="EMBL" id="PQK14188.1"/>
    </source>
</evidence>
<dbReference type="AlphaFoldDB" id="A0A2S7YDE7"/>
<dbReference type="Proteomes" id="UP000237441">
    <property type="component" value="Unassembled WGS sequence"/>
</dbReference>
<reference evidence="1 2" key="1">
    <citation type="submission" date="2016-07" db="EMBL/GenBank/DDBJ databases">
        <title>Comparative genomics of the entomopathogenic fungus Beauveria bassiana.</title>
        <authorList>
            <person name="Valero Jimenez C.A."/>
            <person name="Zwaan B.J."/>
            <person name="Van Kan J.A."/>
            <person name="Takken W."/>
            <person name="Debets A.J."/>
            <person name="Schoustra S.E."/>
            <person name="Koenraadt C.J."/>
        </authorList>
    </citation>
    <scope>NUCLEOTIDE SEQUENCE [LARGE SCALE GENOMIC DNA]</scope>
    <source>
        <strain evidence="1 2">ARSEF 8028</strain>
    </source>
</reference>
<sequence>MRHSLLSARCIATRHVANNAEAQQPGPFQCLPLKYFHLFMQTGGQLLNRGQGMPKLRRVGLCCGQRAVTAALKQLATKVQRSSGDPLTPFLFTRFMRVTRTVPTQPSSV</sequence>